<evidence type="ECO:0000256" key="4">
    <source>
        <dbReference type="ARBA" id="ARBA00004947"/>
    </source>
</evidence>
<evidence type="ECO:0000256" key="3">
    <source>
        <dbReference type="ARBA" id="ARBA00004496"/>
    </source>
</evidence>
<dbReference type="PIRSF" id="PIRSF005096">
    <property type="entry name" value="GALM"/>
    <property type="match status" value="1"/>
</dbReference>
<evidence type="ECO:0000256" key="9">
    <source>
        <dbReference type="ARBA" id="ARBA00022553"/>
    </source>
</evidence>
<evidence type="ECO:0000256" key="5">
    <source>
        <dbReference type="ARBA" id="ARBA00005028"/>
    </source>
</evidence>
<dbReference type="PANTHER" id="PTHR10091:SF0">
    <property type="entry name" value="GALACTOSE MUTAROTASE"/>
    <property type="match status" value="1"/>
</dbReference>
<dbReference type="SUPFAM" id="SSF74650">
    <property type="entry name" value="Galactose mutarotase-like"/>
    <property type="match status" value="1"/>
</dbReference>
<dbReference type="InterPro" id="IPR014718">
    <property type="entry name" value="GH-type_carb-bd"/>
</dbReference>
<dbReference type="InterPro" id="IPR015443">
    <property type="entry name" value="Aldose_1-epimerase"/>
</dbReference>
<dbReference type="PROSITE" id="PS00545">
    <property type="entry name" value="ALDOSE_1_EPIMERASE"/>
    <property type="match status" value="1"/>
</dbReference>
<dbReference type="InterPro" id="IPR047215">
    <property type="entry name" value="Galactose_mutarotase-like"/>
</dbReference>
<dbReference type="GO" id="GO:0030246">
    <property type="term" value="F:carbohydrate binding"/>
    <property type="evidence" value="ECO:0007669"/>
    <property type="project" value="InterPro"/>
</dbReference>
<protein>
    <recommendedName>
        <fullName evidence="13">Aldose 1-epimerase</fullName>
        <ecNumber evidence="13">5.1.3.3</ecNumber>
    </recommendedName>
</protein>
<feature type="binding site" evidence="15">
    <location>
        <position position="242"/>
    </location>
    <ligand>
        <name>beta-D-galactose</name>
        <dbReference type="ChEBI" id="CHEBI:27667"/>
    </ligand>
</feature>
<dbReference type="NCBIfam" id="NF008277">
    <property type="entry name" value="PRK11055.1"/>
    <property type="match status" value="1"/>
</dbReference>
<keyword evidence="8" id="KW-0963">Cytoplasm</keyword>
<evidence type="ECO:0000256" key="15">
    <source>
        <dbReference type="PIRSR" id="PIRSR005096-2"/>
    </source>
</evidence>
<comment type="similarity">
    <text evidence="6 13">Belongs to the aldose epimerase family.</text>
</comment>
<dbReference type="GO" id="GO:0005737">
    <property type="term" value="C:cytoplasm"/>
    <property type="evidence" value="ECO:0007669"/>
    <property type="project" value="UniProtKB-SubCell"/>
</dbReference>
<reference evidence="17" key="1">
    <citation type="submission" date="2021-10" db="EMBL/GenBank/DDBJ databases">
        <title>Tropical sea cucumber genome reveals ecological adaptation and Cuvierian tubules defense mechanism.</title>
        <authorList>
            <person name="Chen T."/>
        </authorList>
    </citation>
    <scope>NUCLEOTIDE SEQUENCE</scope>
    <source>
        <strain evidence="17">Nanhai2018</strain>
        <tissue evidence="17">Muscle</tissue>
    </source>
</reference>
<comment type="catalytic activity">
    <reaction evidence="2">
        <text>alpha-D-galactose = beta-D-galactose</text>
        <dbReference type="Rhea" id="RHEA:28675"/>
        <dbReference type="ChEBI" id="CHEBI:27667"/>
        <dbReference type="ChEBI" id="CHEBI:28061"/>
        <dbReference type="EC" id="5.1.3.3"/>
    </reaction>
    <physiologicalReaction direction="right-to-left" evidence="2">
        <dbReference type="Rhea" id="RHEA:28677"/>
    </physiologicalReaction>
</comment>
<dbReference type="Proteomes" id="UP001152320">
    <property type="component" value="Chromosome 3"/>
</dbReference>
<comment type="caution">
    <text evidence="17">The sequence shown here is derived from an EMBL/GenBank/DDBJ whole genome shotgun (WGS) entry which is preliminary data.</text>
</comment>
<comment type="function">
    <text evidence="12">Mutarotase that catalyzes the interconversion of beta-D-galactose and alpha-D-galactose during galactose metabolism. Beta-D-galactose is metabolized in the liver into glucose 1-phosphate, the primary metabolic fuel, by the action of four enzymes that constitute the Leloir pathway: GALM, GALK1 (galactokinase), GALT (galactose-1-phosphate uridylyltransferase) and GALE (UDP-galactose-4'-epimerase). Involved in the maintenance of the equilibrium between the beta- and alpha-anomers of galactose, therefore ensuring a sufficient supply of the alpha-anomer for GALK1. Also active on D-glucose although shows a preference for galactose over glucose.</text>
</comment>
<evidence type="ECO:0000256" key="8">
    <source>
        <dbReference type="ARBA" id="ARBA00022490"/>
    </source>
</evidence>
<evidence type="ECO:0000256" key="11">
    <source>
        <dbReference type="ARBA" id="ARBA00023277"/>
    </source>
</evidence>
<dbReference type="EMBL" id="JAIZAY010000003">
    <property type="protein sequence ID" value="KAJ8044328.1"/>
    <property type="molecule type" value="Genomic_DNA"/>
</dbReference>
<dbReference type="GO" id="GO:0006006">
    <property type="term" value="P:glucose metabolic process"/>
    <property type="evidence" value="ECO:0007669"/>
    <property type="project" value="TreeGrafter"/>
</dbReference>
<evidence type="ECO:0000256" key="16">
    <source>
        <dbReference type="PIRSR" id="PIRSR005096-3"/>
    </source>
</evidence>
<comment type="catalytic activity">
    <reaction evidence="1 13">
        <text>alpha-D-glucose = beta-D-glucose</text>
        <dbReference type="Rhea" id="RHEA:10264"/>
        <dbReference type="ChEBI" id="CHEBI:15903"/>
        <dbReference type="ChEBI" id="CHEBI:17925"/>
        <dbReference type="EC" id="5.1.3.3"/>
    </reaction>
</comment>
<dbReference type="OrthoDB" id="274691at2759"/>
<evidence type="ECO:0000256" key="14">
    <source>
        <dbReference type="PIRSR" id="PIRSR005096-1"/>
    </source>
</evidence>
<evidence type="ECO:0000313" key="18">
    <source>
        <dbReference type="Proteomes" id="UP001152320"/>
    </source>
</evidence>
<feature type="binding site" evidence="16">
    <location>
        <begin position="174"/>
        <end position="176"/>
    </location>
    <ligand>
        <name>beta-D-galactose</name>
        <dbReference type="ChEBI" id="CHEBI:27667"/>
    </ligand>
</feature>
<dbReference type="CDD" id="cd09019">
    <property type="entry name" value="galactose_mutarotase_like"/>
    <property type="match status" value="1"/>
</dbReference>
<evidence type="ECO:0000256" key="13">
    <source>
        <dbReference type="PIRNR" id="PIRNR005096"/>
    </source>
</evidence>
<evidence type="ECO:0000256" key="6">
    <source>
        <dbReference type="ARBA" id="ARBA00006206"/>
    </source>
</evidence>
<dbReference type="PANTHER" id="PTHR10091">
    <property type="entry name" value="ALDOSE-1-EPIMERASE"/>
    <property type="match status" value="1"/>
</dbReference>
<keyword evidence="11 13" id="KW-0119">Carbohydrate metabolism</keyword>
<dbReference type="InterPro" id="IPR018052">
    <property type="entry name" value="Ald1_epimerase_CS"/>
</dbReference>
<evidence type="ECO:0000256" key="10">
    <source>
        <dbReference type="ARBA" id="ARBA00023235"/>
    </source>
</evidence>
<name>A0A9Q1CF83_HOLLE</name>
<comment type="subunit">
    <text evidence="7">Monomer.</text>
</comment>
<evidence type="ECO:0000256" key="2">
    <source>
        <dbReference type="ARBA" id="ARBA00001712"/>
    </source>
</evidence>
<evidence type="ECO:0000256" key="12">
    <source>
        <dbReference type="ARBA" id="ARBA00045743"/>
    </source>
</evidence>
<dbReference type="AlphaFoldDB" id="A0A9Q1CF83"/>
<keyword evidence="9" id="KW-0597">Phosphoprotein</keyword>
<keyword evidence="10 13" id="KW-0413">Isomerase</keyword>
<dbReference type="GO" id="GO:0033499">
    <property type="term" value="P:galactose catabolic process via UDP-galactose, Leloir pathway"/>
    <property type="evidence" value="ECO:0007669"/>
    <property type="project" value="TreeGrafter"/>
</dbReference>
<feature type="active site" description="Proton donor" evidence="14">
    <location>
        <position position="174"/>
    </location>
</feature>
<dbReference type="InterPro" id="IPR011013">
    <property type="entry name" value="Gal_mutarotase_sf_dom"/>
</dbReference>
<evidence type="ECO:0000256" key="1">
    <source>
        <dbReference type="ARBA" id="ARBA00001614"/>
    </source>
</evidence>
<feature type="active site" description="Proton acceptor" evidence="14">
    <location>
        <position position="306"/>
    </location>
</feature>
<comment type="pathway">
    <text evidence="5 13">Carbohydrate metabolism; hexose metabolism.</text>
</comment>
<dbReference type="InterPro" id="IPR008183">
    <property type="entry name" value="Aldose_1/G6P_1-epimerase"/>
</dbReference>
<dbReference type="GO" id="GO:0004034">
    <property type="term" value="F:aldose 1-epimerase activity"/>
    <property type="evidence" value="ECO:0007669"/>
    <property type="project" value="UniProtKB-EC"/>
</dbReference>
<proteinExistence type="inferred from homology"/>
<gene>
    <name evidence="17" type="ORF">HOLleu_07053</name>
</gene>
<dbReference type="FunFam" id="2.70.98.10:FF:000003">
    <property type="entry name" value="Aldose 1-epimerase"/>
    <property type="match status" value="1"/>
</dbReference>
<organism evidence="17 18">
    <name type="scientific">Holothuria leucospilota</name>
    <name type="common">Black long sea cucumber</name>
    <name type="synonym">Mertensiothuria leucospilota</name>
    <dbReference type="NCBI Taxonomy" id="206669"/>
    <lineage>
        <taxon>Eukaryota</taxon>
        <taxon>Metazoa</taxon>
        <taxon>Echinodermata</taxon>
        <taxon>Eleutherozoa</taxon>
        <taxon>Echinozoa</taxon>
        <taxon>Holothuroidea</taxon>
        <taxon>Aspidochirotacea</taxon>
        <taxon>Aspidochirotida</taxon>
        <taxon>Holothuriidae</taxon>
        <taxon>Holothuria</taxon>
    </lineage>
</organism>
<accession>A0A9Q1CF83</accession>
<dbReference type="Pfam" id="PF01263">
    <property type="entry name" value="Aldose_epim"/>
    <property type="match status" value="1"/>
</dbReference>
<evidence type="ECO:0000256" key="7">
    <source>
        <dbReference type="ARBA" id="ARBA00011245"/>
    </source>
</evidence>
<comment type="pathway">
    <text evidence="4">Carbohydrate metabolism; galactose metabolism.</text>
</comment>
<sequence length="342" mass="36730">MITQTEFGTTSKGHSVSLFTLSNGTVSVKITNFGGIIVAIEVPDKHKQVADVVLGFDNVKGYEAKHPYFGATVGRVSGRIGQGKFTLNGEDYQLAINNGPNHLHGGLEGFDKKIFQATIENDSLKLVYVSADGEEGYPGEVTVTVVYSLGEDNGLVIDYHATSTKSTPISLTNHSYFNLAGHEAGSITDHVIQIPSDRFAESDVETLLATGTLLPVADSVFDLRQPVLIGDRIHDIPGGGFDVTYSNPNPSSDFVCARVEHPGSGRVLEVKTNQPGVHLYTGNFLDGSLTGKNGVHYPKHSALCLEMQNFPNAVNLPSFPSCILNPGEVYSSTTIYKFSLLP</sequence>
<evidence type="ECO:0000313" key="17">
    <source>
        <dbReference type="EMBL" id="KAJ8044328.1"/>
    </source>
</evidence>
<comment type="subcellular location">
    <subcellularLocation>
        <location evidence="3">Cytoplasm</location>
    </subcellularLocation>
</comment>
<keyword evidence="18" id="KW-1185">Reference proteome</keyword>
<dbReference type="EC" id="5.1.3.3" evidence="13"/>
<dbReference type="Gene3D" id="2.70.98.10">
    <property type="match status" value="1"/>
</dbReference>